<protein>
    <submittedName>
        <fullName evidence="1">Putative hydrolase of the HAD superfamily</fullName>
    </submittedName>
</protein>
<keyword evidence="2" id="KW-1185">Reference proteome</keyword>
<dbReference type="Proteomes" id="UP000199025">
    <property type="component" value="Unassembled WGS sequence"/>
</dbReference>
<proteinExistence type="predicted"/>
<dbReference type="CDD" id="cd02603">
    <property type="entry name" value="HAD_sEH-N_like"/>
    <property type="match status" value="1"/>
</dbReference>
<dbReference type="InterPro" id="IPR006439">
    <property type="entry name" value="HAD-SF_hydro_IA"/>
</dbReference>
<dbReference type="InterPro" id="IPR036412">
    <property type="entry name" value="HAD-like_sf"/>
</dbReference>
<dbReference type="PRINTS" id="PR00413">
    <property type="entry name" value="HADHALOGNASE"/>
</dbReference>
<dbReference type="OrthoDB" id="9797415at2"/>
<dbReference type="InterPro" id="IPR023214">
    <property type="entry name" value="HAD_sf"/>
</dbReference>
<dbReference type="SFLD" id="SFLDS00003">
    <property type="entry name" value="Haloacid_Dehalogenase"/>
    <property type="match status" value="1"/>
</dbReference>
<sequence length="198" mass="21538">MTWYVFDYGEVICGRTDALPELAATLGADLAEFEPHYWAHRDAYDRGASDLEYWGAVGEALGVPVDESTSDTLTRIDIEGWSRLDPASLELVTSLAESGASLALLSNAPSSFARFAERQDWARHFRVRVFSGDVGVAKPDEEIFELLLARLDAQAGECVFFDDRQSNVDGAKAVGLRAHLWQGTETAVRAGASVPSAP</sequence>
<dbReference type="PANTHER" id="PTHR43611">
    <property type="entry name" value="ALPHA-D-GLUCOSE 1-PHOSPHATE PHOSPHATASE"/>
    <property type="match status" value="1"/>
</dbReference>
<evidence type="ECO:0000313" key="2">
    <source>
        <dbReference type="Proteomes" id="UP000199025"/>
    </source>
</evidence>
<dbReference type="SFLD" id="SFLDG01129">
    <property type="entry name" value="C1.5:_HAD__Beta-PGM__Phosphata"/>
    <property type="match status" value="1"/>
</dbReference>
<dbReference type="GO" id="GO:0016787">
    <property type="term" value="F:hydrolase activity"/>
    <property type="evidence" value="ECO:0007669"/>
    <property type="project" value="UniProtKB-KW"/>
</dbReference>
<keyword evidence="1" id="KW-0378">Hydrolase</keyword>
<dbReference type="Pfam" id="PF00702">
    <property type="entry name" value="Hydrolase"/>
    <property type="match status" value="1"/>
</dbReference>
<dbReference type="EMBL" id="FORP01000008">
    <property type="protein sequence ID" value="SFJ73040.1"/>
    <property type="molecule type" value="Genomic_DNA"/>
</dbReference>
<accession>A0A1I3TR11</accession>
<evidence type="ECO:0000313" key="1">
    <source>
        <dbReference type="EMBL" id="SFJ73040.1"/>
    </source>
</evidence>
<dbReference type="NCBIfam" id="TIGR01509">
    <property type="entry name" value="HAD-SF-IA-v3"/>
    <property type="match status" value="1"/>
</dbReference>
<gene>
    <name evidence="1" type="ORF">SAMN05421835_10812</name>
</gene>
<organism evidence="1 2">
    <name type="scientific">Amycolatopsis sacchari</name>
    <dbReference type="NCBI Taxonomy" id="115433"/>
    <lineage>
        <taxon>Bacteria</taxon>
        <taxon>Bacillati</taxon>
        <taxon>Actinomycetota</taxon>
        <taxon>Actinomycetes</taxon>
        <taxon>Pseudonocardiales</taxon>
        <taxon>Pseudonocardiaceae</taxon>
        <taxon>Amycolatopsis</taxon>
    </lineage>
</organism>
<reference evidence="1 2" key="1">
    <citation type="submission" date="2016-10" db="EMBL/GenBank/DDBJ databases">
        <authorList>
            <person name="de Groot N.N."/>
        </authorList>
    </citation>
    <scope>NUCLEOTIDE SEQUENCE [LARGE SCALE GENOMIC DNA]</scope>
    <source>
        <strain evidence="1 2">DSM 44468</strain>
    </source>
</reference>
<dbReference type="PANTHER" id="PTHR43611:SF3">
    <property type="entry name" value="FLAVIN MONONUCLEOTIDE HYDROLASE 1, CHLOROPLATIC"/>
    <property type="match status" value="1"/>
</dbReference>
<dbReference type="AlphaFoldDB" id="A0A1I3TR11"/>
<dbReference type="Gene3D" id="3.40.50.1000">
    <property type="entry name" value="HAD superfamily/HAD-like"/>
    <property type="match status" value="1"/>
</dbReference>
<dbReference type="STRING" id="115433.SAMN05421835_10812"/>
<dbReference type="SUPFAM" id="SSF56784">
    <property type="entry name" value="HAD-like"/>
    <property type="match status" value="1"/>
</dbReference>
<dbReference type="RefSeq" id="WP_091507865.1">
    <property type="nucleotide sequence ID" value="NZ_CBDQZW010000004.1"/>
</dbReference>
<name>A0A1I3TR11_9PSEU</name>